<dbReference type="InterPro" id="IPR058333">
    <property type="entry name" value="DUF8020"/>
</dbReference>
<keyword evidence="2" id="KW-0472">Membrane</keyword>
<gene>
    <name evidence="4" type="ORF">GOOTI_012_00280</name>
</gene>
<dbReference type="AlphaFoldDB" id="H5TGG1"/>
<sequence length="284" mass="29482">MHLNNDVPGFRSVKPLGAAGSYAESATNRIEDMDGTPMNHQRRGSTPTHHSVLPDFVRPSTTITLTRLIAVLAAAVLTIPLVHSIAQAAPPPPSVHYQLSQTPTGVNLSVSDGSISREGNDVVVKNSAGQALFRMGLRYRSEYLEYPIDAAVSGKSVSLTPSRDVSRAHPLDPRQVNAVRQVAAKQAPPKQTRQQRDNEALDRFNGVLNAGMTISSLVGLAIGAVVGGIAGCAIAGVTLTPLGCVFAGIPIGAGVGSIVGVILGGGGTLIVAAIQYFQTITSPV</sequence>
<protein>
    <recommendedName>
        <fullName evidence="3">DUF8020 domain-containing protein</fullName>
    </recommendedName>
</protein>
<dbReference type="Proteomes" id="UP000005038">
    <property type="component" value="Unassembled WGS sequence"/>
</dbReference>
<dbReference type="Pfam" id="PF26059">
    <property type="entry name" value="DUF8020"/>
    <property type="match status" value="1"/>
</dbReference>
<dbReference type="EMBL" id="BAFB01000012">
    <property type="protein sequence ID" value="GAB32569.1"/>
    <property type="molecule type" value="Genomic_DNA"/>
</dbReference>
<feature type="region of interest" description="Disordered" evidence="1">
    <location>
        <begin position="28"/>
        <end position="53"/>
    </location>
</feature>
<feature type="transmembrane region" description="Helical" evidence="2">
    <location>
        <begin position="251"/>
        <end position="277"/>
    </location>
</feature>
<comment type="caution">
    <text evidence="4">The sequence shown here is derived from an EMBL/GenBank/DDBJ whole genome shotgun (WGS) entry which is preliminary data.</text>
</comment>
<keyword evidence="2" id="KW-0812">Transmembrane</keyword>
<evidence type="ECO:0000313" key="4">
    <source>
        <dbReference type="EMBL" id="GAB32569.1"/>
    </source>
</evidence>
<feature type="domain" description="DUF8020" evidence="3">
    <location>
        <begin position="95"/>
        <end position="162"/>
    </location>
</feature>
<feature type="transmembrane region" description="Helical" evidence="2">
    <location>
        <begin position="214"/>
        <end position="239"/>
    </location>
</feature>
<organism evidence="4 5">
    <name type="scientific">Gordonia otitidis (strain DSM 44809 / CCUG 52243 / JCM 12355 / NBRC 100426 / IFM 10032)</name>
    <dbReference type="NCBI Taxonomy" id="1108044"/>
    <lineage>
        <taxon>Bacteria</taxon>
        <taxon>Bacillati</taxon>
        <taxon>Actinomycetota</taxon>
        <taxon>Actinomycetes</taxon>
        <taxon>Mycobacteriales</taxon>
        <taxon>Gordoniaceae</taxon>
        <taxon>Gordonia</taxon>
    </lineage>
</organism>
<evidence type="ECO:0000256" key="1">
    <source>
        <dbReference type="SAM" id="MobiDB-lite"/>
    </source>
</evidence>
<proteinExistence type="predicted"/>
<keyword evidence="2" id="KW-1133">Transmembrane helix</keyword>
<accession>H5TGG1</accession>
<evidence type="ECO:0000313" key="5">
    <source>
        <dbReference type="Proteomes" id="UP000005038"/>
    </source>
</evidence>
<name>H5TGG1_GORO1</name>
<keyword evidence="5" id="KW-1185">Reference proteome</keyword>
<dbReference type="STRING" id="1108044.GOOTI_012_00280"/>
<feature type="transmembrane region" description="Helical" evidence="2">
    <location>
        <begin position="68"/>
        <end position="86"/>
    </location>
</feature>
<evidence type="ECO:0000259" key="3">
    <source>
        <dbReference type="Pfam" id="PF26059"/>
    </source>
</evidence>
<reference evidence="4" key="1">
    <citation type="submission" date="2012-02" db="EMBL/GenBank/DDBJ databases">
        <title>Whole genome shotgun sequence of Gordonia otitidis NBRC 100426.</title>
        <authorList>
            <person name="Yoshida I."/>
            <person name="Hosoyama A."/>
            <person name="Tsuchikane K."/>
            <person name="Katsumata H."/>
            <person name="Yamazaki S."/>
            <person name="Fujita N."/>
        </authorList>
    </citation>
    <scope>NUCLEOTIDE SEQUENCE [LARGE SCALE GENOMIC DNA]</scope>
    <source>
        <strain evidence="4">NBRC 100426</strain>
    </source>
</reference>
<evidence type="ECO:0000256" key="2">
    <source>
        <dbReference type="SAM" id="Phobius"/>
    </source>
</evidence>